<reference evidence="3" key="1">
    <citation type="submission" date="2017-05" db="EMBL/GenBank/DDBJ databases">
        <authorList>
            <person name="Ray J."/>
            <person name="Price M."/>
            <person name="Deutschbauer A."/>
        </authorList>
    </citation>
    <scope>NUCLEOTIDE SEQUENCE [LARGE SCALE GENOMIC DNA]</scope>
    <source>
        <strain evidence="3">DSM 19842</strain>
    </source>
</reference>
<dbReference type="STRING" id="709015.GCA_000472485_03733"/>
<feature type="transmembrane region" description="Helical" evidence="1">
    <location>
        <begin position="217"/>
        <end position="241"/>
    </location>
</feature>
<dbReference type="KEGG" id="pact:CA264_18510"/>
<proteinExistence type="predicted"/>
<evidence type="ECO:0000313" key="2">
    <source>
        <dbReference type="EMBL" id="ARS37256.1"/>
    </source>
</evidence>
<evidence type="ECO:0000256" key="1">
    <source>
        <dbReference type="SAM" id="Phobius"/>
    </source>
</evidence>
<organism evidence="2 3">
    <name type="scientific">Pontibacter actiniarum</name>
    <dbReference type="NCBI Taxonomy" id="323450"/>
    <lineage>
        <taxon>Bacteria</taxon>
        <taxon>Pseudomonadati</taxon>
        <taxon>Bacteroidota</taxon>
        <taxon>Cytophagia</taxon>
        <taxon>Cytophagales</taxon>
        <taxon>Hymenobacteraceae</taxon>
        <taxon>Pontibacter</taxon>
    </lineage>
</organism>
<accession>A0A1X9YWE2</accession>
<feature type="transmembrane region" description="Helical" evidence="1">
    <location>
        <begin position="173"/>
        <end position="196"/>
    </location>
</feature>
<keyword evidence="1" id="KW-0472">Membrane</keyword>
<dbReference type="RefSeq" id="WP_025608892.1">
    <property type="nucleotide sequence ID" value="NZ_CP021235.1"/>
</dbReference>
<gene>
    <name evidence="2" type="ORF">CA264_18510</name>
</gene>
<evidence type="ECO:0000313" key="3">
    <source>
        <dbReference type="Proteomes" id="UP000266292"/>
    </source>
</evidence>
<dbReference type="Proteomes" id="UP000266292">
    <property type="component" value="Chromosome"/>
</dbReference>
<keyword evidence="3" id="KW-1185">Reference proteome</keyword>
<dbReference type="EMBL" id="CP021235">
    <property type="protein sequence ID" value="ARS37256.1"/>
    <property type="molecule type" value="Genomic_DNA"/>
</dbReference>
<protein>
    <submittedName>
        <fullName evidence="2">Uncharacterized protein</fullName>
    </submittedName>
</protein>
<dbReference type="AlphaFoldDB" id="A0A1X9YWE2"/>
<name>A0A1X9YWE2_9BACT</name>
<sequence length="248" mass="27290">MNTAFDLTRLGHFIKRQLYMNSSSLWVGTVAVTGFLLVASVLLPYFKGANSVPVLVNLFGTVFFISGFVLTSKVYAEMQSPQQSYLFLALPVSAAEKLVGAWLISSPMFIAAAGIGFSVLMLISALMAGESAFAFFQSKYLFLNLRDVGAYMVFQTVFLLGACAFKGNNFMKTLLAAFVFVVVLVGYTALFGYLLFGSAGPAFTVEDSKRMEDSFGFVVKSVLPLLFWFVLPLFLLVVSFFKLKERQV</sequence>
<feature type="transmembrane region" description="Helical" evidence="1">
    <location>
        <begin position="110"/>
        <end position="136"/>
    </location>
</feature>
<feature type="transmembrane region" description="Helical" evidence="1">
    <location>
        <begin position="148"/>
        <end position="167"/>
    </location>
</feature>
<feature type="transmembrane region" description="Helical" evidence="1">
    <location>
        <begin position="52"/>
        <end position="72"/>
    </location>
</feature>
<keyword evidence="1" id="KW-0812">Transmembrane</keyword>
<dbReference type="OrthoDB" id="1523880at2"/>
<keyword evidence="1" id="KW-1133">Transmembrane helix</keyword>
<feature type="transmembrane region" description="Helical" evidence="1">
    <location>
        <begin position="25"/>
        <end position="46"/>
    </location>
</feature>